<feature type="region of interest" description="Disordered" evidence="9">
    <location>
        <begin position="1095"/>
        <end position="1120"/>
    </location>
</feature>
<dbReference type="Proteomes" id="UP001152799">
    <property type="component" value="Chromosome 1"/>
</dbReference>
<feature type="compositionally biased region" description="Pro residues" evidence="9">
    <location>
        <begin position="1032"/>
        <end position="1044"/>
    </location>
</feature>
<evidence type="ECO:0000256" key="8">
    <source>
        <dbReference type="PROSITE-ProRule" id="PRU00125"/>
    </source>
</evidence>
<keyword evidence="4" id="KW-0967">Endosome</keyword>
<dbReference type="GO" id="GO:0005768">
    <property type="term" value="C:endosome"/>
    <property type="evidence" value="ECO:0007669"/>
    <property type="project" value="UniProtKB-SubCell"/>
</dbReference>
<dbReference type="GO" id="GO:0046872">
    <property type="term" value="F:metal ion binding"/>
    <property type="evidence" value="ECO:0007669"/>
    <property type="project" value="UniProtKB-KW"/>
</dbReference>
<keyword evidence="6 8" id="KW-0440">LIM domain</keyword>
<evidence type="ECO:0000256" key="5">
    <source>
        <dbReference type="ARBA" id="ARBA00022833"/>
    </source>
</evidence>
<keyword evidence="2" id="KW-0597">Phosphoprotein</keyword>
<dbReference type="FunFam" id="1.10.418.10:FF:000023">
    <property type="entry name" value="EH domain-binding protein 1 isoform X1"/>
    <property type="match status" value="1"/>
</dbReference>
<proteinExistence type="predicted"/>
<dbReference type="SMART" id="SM01203">
    <property type="entry name" value="DUF3585"/>
    <property type="match status" value="1"/>
</dbReference>
<dbReference type="InterPro" id="IPR036872">
    <property type="entry name" value="CH_dom_sf"/>
</dbReference>
<dbReference type="PROSITE" id="PS00478">
    <property type="entry name" value="LIM_DOMAIN_1"/>
    <property type="match status" value="1"/>
</dbReference>
<feature type="compositionally biased region" description="Basic and acidic residues" evidence="9">
    <location>
        <begin position="1288"/>
        <end position="1303"/>
    </location>
</feature>
<keyword evidence="3 8" id="KW-0479">Metal-binding</keyword>
<evidence type="ECO:0000256" key="4">
    <source>
        <dbReference type="ARBA" id="ARBA00022753"/>
    </source>
</evidence>
<accession>A0A9P0DJZ2</accession>
<evidence type="ECO:0000256" key="3">
    <source>
        <dbReference type="ARBA" id="ARBA00022723"/>
    </source>
</evidence>
<dbReference type="InterPro" id="IPR050540">
    <property type="entry name" value="F-actin_Monoox_Mical"/>
</dbReference>
<dbReference type="PROSITE" id="PS51848">
    <property type="entry name" value="BMERB"/>
    <property type="match status" value="1"/>
</dbReference>
<dbReference type="SUPFAM" id="SSF47576">
    <property type="entry name" value="Calponin-homology domain, CH-domain"/>
    <property type="match status" value="1"/>
</dbReference>
<feature type="region of interest" description="Disordered" evidence="9">
    <location>
        <begin position="287"/>
        <end position="330"/>
    </location>
</feature>
<dbReference type="Gene3D" id="1.10.418.10">
    <property type="entry name" value="Calponin-like domain"/>
    <property type="match status" value="1"/>
</dbReference>
<reference evidence="13" key="1">
    <citation type="submission" date="2022-01" db="EMBL/GenBank/DDBJ databases">
        <authorList>
            <person name="King R."/>
        </authorList>
    </citation>
    <scope>NUCLEOTIDE SEQUENCE</scope>
</reference>
<feature type="region of interest" description="Disordered" evidence="9">
    <location>
        <begin position="1273"/>
        <end position="1312"/>
    </location>
</feature>
<feature type="compositionally biased region" description="Low complexity" evidence="9">
    <location>
        <begin position="961"/>
        <end position="980"/>
    </location>
</feature>
<dbReference type="Pfam" id="PF12130">
    <property type="entry name" value="bMERB_dom"/>
    <property type="match status" value="1"/>
</dbReference>
<organism evidence="13 14">
    <name type="scientific">Ceutorhynchus assimilis</name>
    <name type="common">cabbage seed weevil</name>
    <dbReference type="NCBI Taxonomy" id="467358"/>
    <lineage>
        <taxon>Eukaryota</taxon>
        <taxon>Metazoa</taxon>
        <taxon>Ecdysozoa</taxon>
        <taxon>Arthropoda</taxon>
        <taxon>Hexapoda</taxon>
        <taxon>Insecta</taxon>
        <taxon>Pterygota</taxon>
        <taxon>Neoptera</taxon>
        <taxon>Endopterygota</taxon>
        <taxon>Coleoptera</taxon>
        <taxon>Polyphaga</taxon>
        <taxon>Cucujiformia</taxon>
        <taxon>Curculionidae</taxon>
        <taxon>Ceutorhynchinae</taxon>
        <taxon>Ceutorhynchus</taxon>
    </lineage>
</organism>
<dbReference type="InterPro" id="IPR001715">
    <property type="entry name" value="CH_dom"/>
</dbReference>
<dbReference type="PROSITE" id="PS50023">
    <property type="entry name" value="LIM_DOMAIN_2"/>
    <property type="match status" value="1"/>
</dbReference>
<feature type="compositionally biased region" description="Polar residues" evidence="9">
    <location>
        <begin position="136"/>
        <end position="146"/>
    </location>
</feature>
<evidence type="ECO:0000256" key="7">
    <source>
        <dbReference type="ARBA" id="ARBA00023054"/>
    </source>
</evidence>
<comment type="subcellular location">
    <subcellularLocation>
        <location evidence="1">Endosome</location>
    </subcellularLocation>
</comment>
<dbReference type="SMART" id="SM00033">
    <property type="entry name" value="CH"/>
    <property type="match status" value="1"/>
</dbReference>
<dbReference type="InterPro" id="IPR022735">
    <property type="entry name" value="bMERB_dom"/>
</dbReference>
<feature type="domain" description="LIM zinc-binding" evidence="11">
    <location>
        <begin position="155"/>
        <end position="216"/>
    </location>
</feature>
<feature type="domain" description="BMERB" evidence="12">
    <location>
        <begin position="1120"/>
        <end position="1281"/>
    </location>
</feature>
<dbReference type="SMART" id="SM00132">
    <property type="entry name" value="LIM"/>
    <property type="match status" value="1"/>
</dbReference>
<evidence type="ECO:0000256" key="9">
    <source>
        <dbReference type="SAM" id="MobiDB-lite"/>
    </source>
</evidence>
<dbReference type="OrthoDB" id="10017054at2759"/>
<evidence type="ECO:0000259" key="11">
    <source>
        <dbReference type="PROSITE" id="PS50023"/>
    </source>
</evidence>
<evidence type="ECO:0000313" key="14">
    <source>
        <dbReference type="Proteomes" id="UP001152799"/>
    </source>
</evidence>
<dbReference type="Pfam" id="PF00412">
    <property type="entry name" value="LIM"/>
    <property type="match status" value="1"/>
</dbReference>
<dbReference type="PANTHER" id="PTHR23167">
    <property type="entry name" value="CALPONIN HOMOLOGY DOMAIN-CONTAINING PROTEIN DDB_G0272472-RELATED"/>
    <property type="match status" value="1"/>
</dbReference>
<feature type="compositionally biased region" description="Acidic residues" evidence="9">
    <location>
        <begin position="922"/>
        <end position="931"/>
    </location>
</feature>
<evidence type="ECO:0000313" key="13">
    <source>
        <dbReference type="EMBL" id="CAH1121680.1"/>
    </source>
</evidence>
<feature type="domain" description="Calponin-homology (CH)" evidence="10">
    <location>
        <begin position="4"/>
        <end position="110"/>
    </location>
</feature>
<feature type="compositionally biased region" description="Polar residues" evidence="9">
    <location>
        <begin position="1003"/>
        <end position="1024"/>
    </location>
</feature>
<dbReference type="PROSITE" id="PS50021">
    <property type="entry name" value="CH"/>
    <property type="match status" value="1"/>
</dbReference>
<evidence type="ECO:0000256" key="6">
    <source>
        <dbReference type="ARBA" id="ARBA00023038"/>
    </source>
</evidence>
<evidence type="ECO:0000256" key="1">
    <source>
        <dbReference type="ARBA" id="ARBA00004177"/>
    </source>
</evidence>
<keyword evidence="5 8" id="KW-0862">Zinc</keyword>
<dbReference type="PANTHER" id="PTHR23167:SF84">
    <property type="entry name" value="ALPHA ACTININ 3-RELATED"/>
    <property type="match status" value="1"/>
</dbReference>
<evidence type="ECO:0000256" key="2">
    <source>
        <dbReference type="ARBA" id="ARBA00022553"/>
    </source>
</evidence>
<keyword evidence="7" id="KW-0175">Coiled coil</keyword>
<dbReference type="CDD" id="cd09400">
    <property type="entry name" value="LIM_like_1"/>
    <property type="match status" value="1"/>
</dbReference>
<sequence>MGERKGTKGLELWCRKMTQGYPGVKVENMTTSWRDGLAFCAIIHYFRPDLIEFDKLNKDDIYGNNELAFRIAEEKLGIPALLEPEDMVEYEVPDRLSILTYLSQFYQTFENQRGKSGARIAPKRPQSSPDHGIVSPASTSPPSKVQITLGKARKQPCAKCGFPVFIAERLNVGKLLYHRTCFRCARCNSQLTLANYYETENGEFCCEICPDEEKQISKKVPSEMLLRKSLSDEEKSASLHTHSETPDAYSTHFETALEFSLDRDLRKSSTLTETECTEFSKARSHFFHSQMESSSDTGSDDIPAELPKSKPPPLINTQFLGEDTTNTKPPLLAEPEYISITDSDKKDMHKVSDSVSTEQTDDHFVTKDNAFSSNRVSVRARMKLFENNEDNINKSDIHSFSSSHNSVPFSSVKKKATVVAIDDLEDFDNISRKSSSSYNVHSNDKQNDENVTVDEKTDYTTKECNLDFSGNETNNNIDKLKSEADVLLEKTSEKYSDIVDKNLDYSQKEAIIYSSTENLDSSHIELSESSQHVKMPECKIEAINTSCIEILDSSQEAETTHSEKHDIGTSYIEILDSSEEVETTHSMKDDIETNQHFKVIHEGDISSETANDQHNDNVSDIVIETCDNSQETKIKEDILTINDSLQEGSPGLPLLAVSEDSFLTADSEISLKTMSSDEGPMHKRGYHTAYDYLAEDSYVNESIEQSLECVGFSKDNTNVDTSNENGTVTEKHIHEVNVCDEDSAASQANEDITEVIRNEDIHVNSEVNDSDAQIKAPNGLVYNNDSAIHKSEFDIEYPDDLDPFDDNSQSESTPPKPLGATDEENLAISTNQLPPPRTRKKKIAITLEDSLLSTPDTPGFYDKVYDVKRVSINPFGDDENDEDVSYNPFEEDARREEQEIMIKKKISPRVEDMKRVKSYNPFEDDEDEELEQPVRPVPIPVPRTKATRPEPKPRDTLSITSRGSHGGSNSSISSGSAVGSARKKKPAPRPPVPFHNNEFLSMPGSSTASPSQSLTESPNLSGTIRSRKNRRAPPPPKASTPIPPYVDNDSKYTVSCEVSPVIPVIKERVSFSAEKNVKDEVNRNRQSQIQNPPIEIDNNMATDKSTAGRWKRRKGQAPSRPIPEKRIVKTLPLSEIKRELDTIEIQQQGLEKQGIRLEQIIREKCEGPGDIAVEDPVPIDVEDLILQLFELVNEKNELFRRQAELMYLRRQQRLEEEYADVEYQIRCLILQPDANKSDYDKVKEETLINRLVEIVERRNEIIDCLEMDRRRETEEDNSIRSQLNLYSSKRDDEKDSPSTESEAKKKKKHKKISKIIQTFKHKKEKDLKVDIDKDVDETEVSEKGKKKKFNLF</sequence>
<feature type="compositionally biased region" description="Acidic residues" evidence="9">
    <location>
        <begin position="796"/>
        <end position="805"/>
    </location>
</feature>
<feature type="compositionally biased region" description="Basic and acidic residues" evidence="9">
    <location>
        <begin position="904"/>
        <end position="915"/>
    </location>
</feature>
<keyword evidence="14" id="KW-1185">Reference proteome</keyword>
<feature type="region of interest" description="Disordered" evidence="9">
    <location>
        <begin position="796"/>
        <end position="837"/>
    </location>
</feature>
<name>A0A9P0DJZ2_9CUCU</name>
<evidence type="ECO:0000259" key="12">
    <source>
        <dbReference type="PROSITE" id="PS51848"/>
    </source>
</evidence>
<evidence type="ECO:0000259" key="10">
    <source>
        <dbReference type="PROSITE" id="PS50021"/>
    </source>
</evidence>
<dbReference type="InterPro" id="IPR001781">
    <property type="entry name" value="Znf_LIM"/>
</dbReference>
<evidence type="ECO:0008006" key="15">
    <source>
        <dbReference type="Google" id="ProtNLM"/>
    </source>
</evidence>
<feature type="region of interest" description="Disordered" evidence="9">
    <location>
        <begin position="113"/>
        <end position="146"/>
    </location>
</feature>
<feature type="compositionally biased region" description="Polar residues" evidence="9">
    <location>
        <begin position="315"/>
        <end position="328"/>
    </location>
</feature>
<feature type="region of interest" description="Disordered" evidence="9">
    <location>
        <begin position="904"/>
        <end position="1048"/>
    </location>
</feature>
<dbReference type="Gene3D" id="2.10.110.10">
    <property type="entry name" value="Cysteine Rich Protein"/>
    <property type="match status" value="1"/>
</dbReference>
<gene>
    <name evidence="13" type="ORF">CEUTPL_LOCUS787</name>
</gene>
<dbReference type="Pfam" id="PF00307">
    <property type="entry name" value="CH"/>
    <property type="match status" value="1"/>
</dbReference>
<dbReference type="EMBL" id="OU892277">
    <property type="protein sequence ID" value="CAH1121680.1"/>
    <property type="molecule type" value="Genomic_DNA"/>
</dbReference>
<protein>
    <recommendedName>
        <fullName evidence="15">MICAL-like protein 1</fullName>
    </recommendedName>
</protein>